<protein>
    <recommendedName>
        <fullName evidence="3">SIMPL domain-containing protein</fullName>
    </recommendedName>
</protein>
<dbReference type="PANTHER" id="PTHR34387:SF1">
    <property type="entry name" value="PERIPLASMIC IMMUNOGENIC PROTEIN"/>
    <property type="match status" value="1"/>
</dbReference>
<comment type="caution">
    <text evidence="1">The sequence shown here is derived from an EMBL/GenBank/DDBJ whole genome shotgun (WGS) entry which is preliminary data.</text>
</comment>
<dbReference type="Pfam" id="PF04402">
    <property type="entry name" value="SIMPL"/>
    <property type="match status" value="1"/>
</dbReference>
<keyword evidence="2" id="KW-1185">Reference proteome</keyword>
<dbReference type="Proteomes" id="UP000234881">
    <property type="component" value="Unassembled WGS sequence"/>
</dbReference>
<reference evidence="1 2" key="1">
    <citation type="submission" date="2018-01" db="EMBL/GenBank/DDBJ databases">
        <title>The draft genome sequence of Cohaesibacter sp. H1304.</title>
        <authorList>
            <person name="Wang N.-N."/>
            <person name="Du Z.-J."/>
        </authorList>
    </citation>
    <scope>NUCLEOTIDE SEQUENCE [LARGE SCALE GENOMIC DNA]</scope>
    <source>
        <strain evidence="1 2">H1304</strain>
    </source>
</reference>
<evidence type="ECO:0000313" key="2">
    <source>
        <dbReference type="Proteomes" id="UP000234881"/>
    </source>
</evidence>
<dbReference type="EMBL" id="PKUQ01000001">
    <property type="protein sequence ID" value="PLW79106.1"/>
    <property type="molecule type" value="Genomic_DNA"/>
</dbReference>
<evidence type="ECO:0008006" key="3">
    <source>
        <dbReference type="Google" id="ProtNLM"/>
    </source>
</evidence>
<dbReference type="OrthoDB" id="9813144at2"/>
<accession>A0A2N5XX71</accession>
<dbReference type="Gene3D" id="3.30.110.170">
    <property type="entry name" value="Protein of unknown function (DUF541), domain 1"/>
    <property type="match status" value="1"/>
</dbReference>
<dbReference type="InterPro" id="IPR052022">
    <property type="entry name" value="26kDa_periplasmic_antigen"/>
</dbReference>
<proteinExistence type="predicted"/>
<dbReference type="InterPro" id="IPR007497">
    <property type="entry name" value="SIMPL/DUF541"/>
</dbReference>
<name>A0A2N5XX71_9HYPH</name>
<sequence length="252" mass="27108">MAPLFLKQNTPTNPEIHFMRKHLLILAALVPMIMTPAMADETKGGSISVVGMGIVEMAPDMAIVSAGVQSRSETAQAALAANNASMKALFDELEKAGIEKKDIQTANFNINPEIVYPKTNKQAPQIVGYIVNNQVSVNIRKLENVGSVLTALVDAGSNNMSGLQFDVSNKTELLAQARKAAIADARQKAQLYATELGVKIKRLTSLSESGGYRPQPMMMRAAKMEMMSADVPVAEGSMQISISVNTSWELAN</sequence>
<evidence type="ECO:0000313" key="1">
    <source>
        <dbReference type="EMBL" id="PLW79106.1"/>
    </source>
</evidence>
<dbReference type="Gene3D" id="3.30.70.2970">
    <property type="entry name" value="Protein of unknown function (DUF541), domain 2"/>
    <property type="match status" value="1"/>
</dbReference>
<gene>
    <name evidence="1" type="ORF">C0081_02430</name>
</gene>
<dbReference type="AlphaFoldDB" id="A0A2N5XX71"/>
<organism evidence="1 2">
    <name type="scientific">Cohaesibacter celericrescens</name>
    <dbReference type="NCBI Taxonomy" id="2067669"/>
    <lineage>
        <taxon>Bacteria</taxon>
        <taxon>Pseudomonadati</taxon>
        <taxon>Pseudomonadota</taxon>
        <taxon>Alphaproteobacteria</taxon>
        <taxon>Hyphomicrobiales</taxon>
        <taxon>Cohaesibacteraceae</taxon>
    </lineage>
</organism>
<dbReference type="GO" id="GO:0006974">
    <property type="term" value="P:DNA damage response"/>
    <property type="evidence" value="ECO:0007669"/>
    <property type="project" value="TreeGrafter"/>
</dbReference>
<dbReference type="PANTHER" id="PTHR34387">
    <property type="entry name" value="SLR1258 PROTEIN"/>
    <property type="match status" value="1"/>
</dbReference>